<evidence type="ECO:0000256" key="1">
    <source>
        <dbReference type="SAM" id="MobiDB-lite"/>
    </source>
</evidence>
<feature type="compositionally biased region" description="Basic residues" evidence="1">
    <location>
        <begin position="68"/>
        <end position="80"/>
    </location>
</feature>
<organism evidence="2 3">
    <name type="scientific">Portunus trituberculatus</name>
    <name type="common">Swimming crab</name>
    <name type="synonym">Neptunus trituberculatus</name>
    <dbReference type="NCBI Taxonomy" id="210409"/>
    <lineage>
        <taxon>Eukaryota</taxon>
        <taxon>Metazoa</taxon>
        <taxon>Ecdysozoa</taxon>
        <taxon>Arthropoda</taxon>
        <taxon>Crustacea</taxon>
        <taxon>Multicrustacea</taxon>
        <taxon>Malacostraca</taxon>
        <taxon>Eumalacostraca</taxon>
        <taxon>Eucarida</taxon>
        <taxon>Decapoda</taxon>
        <taxon>Pleocyemata</taxon>
        <taxon>Brachyura</taxon>
        <taxon>Eubrachyura</taxon>
        <taxon>Portunoidea</taxon>
        <taxon>Portunidae</taxon>
        <taxon>Portuninae</taxon>
        <taxon>Portunus</taxon>
    </lineage>
</organism>
<keyword evidence="3" id="KW-1185">Reference proteome</keyword>
<feature type="region of interest" description="Disordered" evidence="1">
    <location>
        <begin position="57"/>
        <end position="98"/>
    </location>
</feature>
<sequence length="270" mass="30409">MWQAIRSGKQLQKVQLIVEHTYEHFMQVGLIRKLKINNNSITTLTITTTITNTITNNTTTTTTINNNNRKRARKPPTKRPRIPDPEPSSSSSSDSYLSPISFQRPAILPALPLQKPPHKPQDVKKEDNTTFLEDNKYENSTFDYMPHVLAPNRSEDLPPSMYNVAKSQTSPICKPFQTPITVRTQGDKSSTLKLMPPEHSDMSYTCGEMPTINIYSTLSSLMPPTRKVGLLPLEAGEGTSTEDSGNNRITMTEMELGNDLRIKFKVKMDE</sequence>
<comment type="caution">
    <text evidence="2">The sequence shown here is derived from an EMBL/GenBank/DDBJ whole genome shotgun (WGS) entry which is preliminary data.</text>
</comment>
<name>A0A5B7HIQ6_PORTR</name>
<dbReference type="AlphaFoldDB" id="A0A5B7HIQ6"/>
<dbReference type="Proteomes" id="UP000324222">
    <property type="component" value="Unassembled WGS sequence"/>
</dbReference>
<evidence type="ECO:0000313" key="2">
    <source>
        <dbReference type="EMBL" id="MPC72711.1"/>
    </source>
</evidence>
<dbReference type="EMBL" id="VSRR010035265">
    <property type="protein sequence ID" value="MPC72711.1"/>
    <property type="molecule type" value="Genomic_DNA"/>
</dbReference>
<protein>
    <submittedName>
        <fullName evidence="2">Uncharacterized protein</fullName>
    </submittedName>
</protein>
<feature type="compositionally biased region" description="Low complexity" evidence="1">
    <location>
        <begin position="87"/>
        <end position="98"/>
    </location>
</feature>
<gene>
    <name evidence="2" type="ORF">E2C01_067023</name>
</gene>
<evidence type="ECO:0000313" key="3">
    <source>
        <dbReference type="Proteomes" id="UP000324222"/>
    </source>
</evidence>
<accession>A0A5B7HIQ6</accession>
<reference evidence="2 3" key="1">
    <citation type="submission" date="2019-05" db="EMBL/GenBank/DDBJ databases">
        <title>Another draft genome of Portunus trituberculatus and its Hox gene families provides insights of decapod evolution.</title>
        <authorList>
            <person name="Jeong J.-H."/>
            <person name="Song I."/>
            <person name="Kim S."/>
            <person name="Choi T."/>
            <person name="Kim D."/>
            <person name="Ryu S."/>
            <person name="Kim W."/>
        </authorList>
    </citation>
    <scope>NUCLEOTIDE SEQUENCE [LARGE SCALE GENOMIC DNA]</scope>
    <source>
        <tissue evidence="2">Muscle</tissue>
    </source>
</reference>
<feature type="compositionally biased region" description="Low complexity" evidence="1">
    <location>
        <begin position="57"/>
        <end position="67"/>
    </location>
</feature>
<proteinExistence type="predicted"/>